<name>A0ABV0HU97_9BACE</name>
<accession>A0ABV0HU97</accession>
<organism evidence="1 2">
    <name type="scientific">Bacteroides humanifaecis</name>
    <dbReference type="NCBI Taxonomy" id="2792859"/>
    <lineage>
        <taxon>Bacteria</taxon>
        <taxon>Pseudomonadati</taxon>
        <taxon>Bacteroidota</taxon>
        <taxon>Bacteroidia</taxon>
        <taxon>Bacteroidales</taxon>
        <taxon>Bacteroidaceae</taxon>
        <taxon>Bacteroides</taxon>
    </lineage>
</organism>
<gene>
    <name evidence="1" type="ORF">ABHZ06_06245</name>
</gene>
<dbReference type="RefSeq" id="WP_131226359.1">
    <property type="nucleotide sequence ID" value="NZ_CP084680.1"/>
</dbReference>
<dbReference type="EMBL" id="JBDQBE010000004">
    <property type="protein sequence ID" value="MEO4937473.1"/>
    <property type="molecule type" value="Genomic_DNA"/>
</dbReference>
<protein>
    <recommendedName>
        <fullName evidence="3">Transcriptional regulator</fullName>
    </recommendedName>
</protein>
<proteinExistence type="predicted"/>
<reference evidence="1 2" key="1">
    <citation type="submission" date="2024-05" db="EMBL/GenBank/DDBJ databases">
        <title>Human gut microbiome strain richness.</title>
        <authorList>
            <person name="Chen-Liaw A."/>
        </authorList>
    </citation>
    <scope>NUCLEOTIDE SEQUENCE [LARGE SCALE GENOMIC DNA]</scope>
    <source>
        <strain evidence="1 2">1001271st1_B1_1001271B_150615</strain>
    </source>
</reference>
<keyword evidence="2" id="KW-1185">Reference proteome</keyword>
<evidence type="ECO:0008006" key="3">
    <source>
        <dbReference type="Google" id="ProtNLM"/>
    </source>
</evidence>
<evidence type="ECO:0000313" key="2">
    <source>
        <dbReference type="Proteomes" id="UP001491715"/>
    </source>
</evidence>
<dbReference type="Proteomes" id="UP001491715">
    <property type="component" value="Unassembled WGS sequence"/>
</dbReference>
<sequence length="73" mass="8627">MDDLNRLKTLLEKVFSKCLKQVYYYIYMPDFRGDMQVLMKERPCTSNMIRNSLKEMDIPVKELGNNGICIFIA</sequence>
<evidence type="ECO:0000313" key="1">
    <source>
        <dbReference type="EMBL" id="MEO4937473.1"/>
    </source>
</evidence>
<comment type="caution">
    <text evidence="1">The sequence shown here is derived from an EMBL/GenBank/DDBJ whole genome shotgun (WGS) entry which is preliminary data.</text>
</comment>